<accession>A0AAD5Q6W4</accession>
<evidence type="ECO:0000313" key="2">
    <source>
        <dbReference type="Proteomes" id="UP001209570"/>
    </source>
</evidence>
<organism evidence="1 2">
    <name type="scientific">Pythium insidiosum</name>
    <name type="common">Pythiosis disease agent</name>
    <dbReference type="NCBI Taxonomy" id="114742"/>
    <lineage>
        <taxon>Eukaryota</taxon>
        <taxon>Sar</taxon>
        <taxon>Stramenopiles</taxon>
        <taxon>Oomycota</taxon>
        <taxon>Peronosporomycetes</taxon>
        <taxon>Pythiales</taxon>
        <taxon>Pythiaceae</taxon>
        <taxon>Pythium</taxon>
    </lineage>
</organism>
<name>A0AAD5Q6W4_PYTIN</name>
<dbReference type="Gene3D" id="3.40.30.10">
    <property type="entry name" value="Glutaredoxin"/>
    <property type="match status" value="1"/>
</dbReference>
<protein>
    <recommendedName>
        <fullName evidence="3">Glutaredoxin domain-containing protein</fullName>
    </recommendedName>
</protein>
<dbReference type="Proteomes" id="UP001209570">
    <property type="component" value="Unassembled WGS sequence"/>
</dbReference>
<comment type="caution">
    <text evidence="1">The sequence shown here is derived from an EMBL/GenBank/DDBJ whole genome shotgun (WGS) entry which is preliminary data.</text>
</comment>
<evidence type="ECO:0008006" key="3">
    <source>
        <dbReference type="Google" id="ProtNLM"/>
    </source>
</evidence>
<sequence>MAKECVVLTSSMVSIADQKAQIEKTKHILDGNRIIYTEIDCSMEDNRATRDRYFELSGVRGNYPQVFLQSEDGQDIKYLGSFAEIEQLNEMCDIPQEILDANKIQTLKTVFQDVPRRQ</sequence>
<dbReference type="AlphaFoldDB" id="A0AAD5Q6W4"/>
<dbReference type="EMBL" id="JAKCXM010000115">
    <property type="protein sequence ID" value="KAJ0401900.1"/>
    <property type="molecule type" value="Genomic_DNA"/>
</dbReference>
<keyword evidence="2" id="KW-1185">Reference proteome</keyword>
<evidence type="ECO:0000313" key="1">
    <source>
        <dbReference type="EMBL" id="KAJ0401900.1"/>
    </source>
</evidence>
<reference evidence="1" key="1">
    <citation type="submission" date="2021-12" db="EMBL/GenBank/DDBJ databases">
        <title>Prjna785345.</title>
        <authorList>
            <person name="Rujirawat T."/>
            <person name="Krajaejun T."/>
        </authorList>
    </citation>
    <scope>NUCLEOTIDE SEQUENCE</scope>
    <source>
        <strain evidence="1">Pi057C3</strain>
    </source>
</reference>
<proteinExistence type="predicted"/>
<gene>
    <name evidence="1" type="ORF">P43SY_003517</name>
</gene>